<reference evidence="1 2" key="1">
    <citation type="submission" date="2018-06" db="EMBL/GenBank/DDBJ databases">
        <authorList>
            <consortium name="Pathogen Informatics"/>
            <person name="Doyle S."/>
        </authorList>
    </citation>
    <scope>NUCLEOTIDE SEQUENCE [LARGE SCALE GENOMIC DNA]</scope>
    <source>
        <strain evidence="1 2">NCTC10359</strain>
    </source>
</reference>
<proteinExistence type="predicted"/>
<name>A0A378T601_MORLA</name>
<dbReference type="Proteomes" id="UP000254437">
    <property type="component" value="Unassembled WGS sequence"/>
</dbReference>
<protein>
    <submittedName>
        <fullName evidence="1">Uncharacterized protein</fullName>
    </submittedName>
</protein>
<dbReference type="RefSeq" id="WP_115005827.1">
    <property type="nucleotide sequence ID" value="NZ_UGQU01000001.1"/>
</dbReference>
<organism evidence="1 2">
    <name type="scientific">Moraxella lacunata</name>
    <dbReference type="NCBI Taxonomy" id="477"/>
    <lineage>
        <taxon>Bacteria</taxon>
        <taxon>Pseudomonadati</taxon>
        <taxon>Pseudomonadota</taxon>
        <taxon>Gammaproteobacteria</taxon>
        <taxon>Moraxellales</taxon>
        <taxon>Moraxellaceae</taxon>
        <taxon>Moraxella</taxon>
    </lineage>
</organism>
<evidence type="ECO:0000313" key="2">
    <source>
        <dbReference type="Proteomes" id="UP000254437"/>
    </source>
</evidence>
<evidence type="ECO:0000313" key="1">
    <source>
        <dbReference type="EMBL" id="STZ56252.1"/>
    </source>
</evidence>
<gene>
    <name evidence="1" type="ORF">NCTC10359_00857</name>
</gene>
<sequence length="359" mass="42699">MQAPNLFQFAPSELSQDAFFLWLLTFADSKFISTKFDTLNQVAREMLLAMVRKHRPNFDMEFKDIQLKKQYKFQENYEEKKKSRLIDILITVNEQSKLENNTDECLKIIIESKTNSKEHGNQLNSYAKHAIEQGWNFIGIYLKTGNEAKFYLNQISDKTSDLGIKFEVFNRQDILNILKKYSNIKNDIYQSYLQYLQEIENKSKTYLNLPIKDWQGYSWQGFFADLEKEFNDFEWKYVDNPNGGFWAGDLIVRQWQEHQVVFAIHQHKLVFGIFIDDEDMRSQKRNEFSKYLLEKSETSSINLQTPKRFGHGKFMKVAEVEQQHWLGNNDETVDMEKVIENIEVYKEFFEKITDNCKSS</sequence>
<dbReference type="AlphaFoldDB" id="A0A378T601"/>
<dbReference type="Pfam" id="PF14281">
    <property type="entry name" value="PDDEXK_4"/>
    <property type="match status" value="1"/>
</dbReference>
<accession>A0A378T601</accession>
<dbReference type="EMBL" id="UGQU01000001">
    <property type="protein sequence ID" value="STZ56252.1"/>
    <property type="molecule type" value="Genomic_DNA"/>
</dbReference>
<dbReference type="InterPro" id="IPR029470">
    <property type="entry name" value="PDDEXK_4"/>
</dbReference>